<gene>
    <name evidence="1" type="ORF">Mucpa_1352</name>
</gene>
<evidence type="ECO:0000313" key="1">
    <source>
        <dbReference type="EMBL" id="EHQ25514.1"/>
    </source>
</evidence>
<sequence>MKKAILFFVFTGLALSQCKAQFLGGFFNQQSTKRKIMAEQIADLEIYQQALKKGYHIAESGLNTAHDLKNGTFGLHTAYFNSLEQVNRVVANDPKGKAILDLQTELISLFDKEIAWQQKEKLLQVSELDYIQDVYNNLLNECKKNIDELNLVLTPGKMQLTDQQRLERLDHLYNSMKDKYTFAGDFIAKCRKIALNRQQAIKEKEQLKELYGIQ</sequence>
<dbReference type="Proteomes" id="UP000002774">
    <property type="component" value="Chromosome"/>
</dbReference>
<evidence type="ECO:0000313" key="2">
    <source>
        <dbReference type="Proteomes" id="UP000002774"/>
    </source>
</evidence>
<accession>H1YHW6</accession>
<name>H1YHW6_9SPHI</name>
<reference evidence="1" key="1">
    <citation type="submission" date="2011-09" db="EMBL/GenBank/DDBJ databases">
        <title>The permanent draft genome of Mucilaginibacter paludis DSM 18603.</title>
        <authorList>
            <consortium name="US DOE Joint Genome Institute (JGI-PGF)"/>
            <person name="Lucas S."/>
            <person name="Han J."/>
            <person name="Lapidus A."/>
            <person name="Bruce D."/>
            <person name="Goodwin L."/>
            <person name="Pitluck S."/>
            <person name="Peters L."/>
            <person name="Kyrpides N."/>
            <person name="Mavromatis K."/>
            <person name="Ivanova N."/>
            <person name="Mikhailova N."/>
            <person name="Held B."/>
            <person name="Detter J.C."/>
            <person name="Tapia R."/>
            <person name="Han C."/>
            <person name="Land M."/>
            <person name="Hauser L."/>
            <person name="Markowitz V."/>
            <person name="Cheng J.-F."/>
            <person name="Hugenholtz P."/>
            <person name="Woyke T."/>
            <person name="Wu D."/>
            <person name="Tindall B."/>
            <person name="Brambilla E."/>
            <person name="Klenk H.-P."/>
            <person name="Eisen J.A."/>
        </authorList>
    </citation>
    <scope>NUCLEOTIDE SEQUENCE [LARGE SCALE GENOMIC DNA]</scope>
    <source>
        <strain evidence="1">DSM 18603</strain>
    </source>
</reference>
<dbReference type="STRING" id="714943.Mucpa_1352"/>
<dbReference type="EMBL" id="CM001403">
    <property type="protein sequence ID" value="EHQ25514.1"/>
    <property type="molecule type" value="Genomic_DNA"/>
</dbReference>
<dbReference type="AlphaFoldDB" id="H1YHW6"/>
<dbReference type="HOGENOM" id="CLU_109280_0_0_10"/>
<dbReference type="eggNOG" id="COG0497">
    <property type="taxonomic scope" value="Bacteria"/>
</dbReference>
<protein>
    <submittedName>
        <fullName evidence="1">Uncharacterized protein</fullName>
    </submittedName>
</protein>
<organism evidence="1 2">
    <name type="scientific">Mucilaginibacter paludis DSM 18603</name>
    <dbReference type="NCBI Taxonomy" id="714943"/>
    <lineage>
        <taxon>Bacteria</taxon>
        <taxon>Pseudomonadati</taxon>
        <taxon>Bacteroidota</taxon>
        <taxon>Sphingobacteriia</taxon>
        <taxon>Sphingobacteriales</taxon>
        <taxon>Sphingobacteriaceae</taxon>
        <taxon>Mucilaginibacter</taxon>
    </lineage>
</organism>
<keyword evidence="2" id="KW-1185">Reference proteome</keyword>
<proteinExistence type="predicted"/>
<dbReference type="RefSeq" id="WP_008505284.1">
    <property type="nucleotide sequence ID" value="NZ_CM001403.1"/>
</dbReference>